<gene>
    <name evidence="1" type="ORF">SCALOS_LOCUS5591</name>
</gene>
<feature type="non-terminal residue" evidence="1">
    <location>
        <position position="138"/>
    </location>
</feature>
<protein>
    <submittedName>
        <fullName evidence="1">1804_t:CDS:1</fullName>
    </submittedName>
</protein>
<organism evidence="1 2">
    <name type="scientific">Scutellospora calospora</name>
    <dbReference type="NCBI Taxonomy" id="85575"/>
    <lineage>
        <taxon>Eukaryota</taxon>
        <taxon>Fungi</taxon>
        <taxon>Fungi incertae sedis</taxon>
        <taxon>Mucoromycota</taxon>
        <taxon>Glomeromycotina</taxon>
        <taxon>Glomeromycetes</taxon>
        <taxon>Diversisporales</taxon>
        <taxon>Gigasporaceae</taxon>
        <taxon>Scutellospora</taxon>
    </lineage>
</organism>
<keyword evidence="2" id="KW-1185">Reference proteome</keyword>
<name>A0ACA9M6K5_9GLOM</name>
<proteinExistence type="predicted"/>
<comment type="caution">
    <text evidence="1">The sequence shown here is derived from an EMBL/GenBank/DDBJ whole genome shotgun (WGS) entry which is preliminary data.</text>
</comment>
<dbReference type="EMBL" id="CAJVPM010009357">
    <property type="protein sequence ID" value="CAG8563415.1"/>
    <property type="molecule type" value="Genomic_DNA"/>
</dbReference>
<accession>A0ACA9M6K5</accession>
<dbReference type="Proteomes" id="UP000789860">
    <property type="component" value="Unassembled WGS sequence"/>
</dbReference>
<reference evidence="1" key="1">
    <citation type="submission" date="2021-06" db="EMBL/GenBank/DDBJ databases">
        <authorList>
            <person name="Kallberg Y."/>
            <person name="Tangrot J."/>
            <person name="Rosling A."/>
        </authorList>
    </citation>
    <scope>NUCLEOTIDE SEQUENCE</scope>
    <source>
        <strain evidence="1">AU212A</strain>
    </source>
</reference>
<evidence type="ECO:0000313" key="1">
    <source>
        <dbReference type="EMBL" id="CAG8563415.1"/>
    </source>
</evidence>
<sequence>MSIIQARRAEIVDASNTILVAQDLQKICRYPKTKDKVYNELRDIFEDELCLNYKYINSLKYVDMCIKESLRLISTIPFSLRTIVIERFLECDDITRNSYIPFGNRVRECSEKHLALFAMKVVFILFLKRYDIELVDSE</sequence>
<evidence type="ECO:0000313" key="2">
    <source>
        <dbReference type="Proteomes" id="UP000789860"/>
    </source>
</evidence>